<reference evidence="1 2" key="1">
    <citation type="submission" date="2016-10" db="EMBL/GenBank/DDBJ databases">
        <authorList>
            <person name="de Groot N.N."/>
        </authorList>
    </citation>
    <scope>NUCLEOTIDE SEQUENCE [LARGE SCALE GENOMIC DNA]</scope>
    <source>
        <strain evidence="1 2">DSM 12272</strain>
    </source>
</reference>
<dbReference type="RefSeq" id="WP_089964963.1">
    <property type="nucleotide sequence ID" value="NZ_FNJM01000001.1"/>
</dbReference>
<dbReference type="EMBL" id="FNJM01000001">
    <property type="protein sequence ID" value="SDO72282.1"/>
    <property type="molecule type" value="Genomic_DNA"/>
</dbReference>
<dbReference type="Proteomes" id="UP000198597">
    <property type="component" value="Unassembled WGS sequence"/>
</dbReference>
<accession>A0A1H0LVQ1</accession>
<proteinExistence type="predicted"/>
<protein>
    <submittedName>
        <fullName evidence="1">Uncharacterized protein</fullName>
    </submittedName>
</protein>
<sequence length="211" mass="25059">MNLREKNFKEIYRAWKAGLGPFEPFMRSGPFVSLQTYSDFKLNYLLDEPTLYNLYKEKLAQITKNDFKKTFIIIDTNMSESLEIAYLLNNKFNIKPIINFNFLFHPYGLIGNTDSIERLILFGENLHNIKPPGYVLLLDYERYMDFPEDLYKKKLNNQYEFSAEDLPYAKTLKELGYNNLTIYTKYTLKEDIRAYIDTLNKDLTVEIINWG</sequence>
<evidence type="ECO:0000313" key="2">
    <source>
        <dbReference type="Proteomes" id="UP000198597"/>
    </source>
</evidence>
<evidence type="ECO:0000313" key="1">
    <source>
        <dbReference type="EMBL" id="SDO72282.1"/>
    </source>
</evidence>
<dbReference type="AlphaFoldDB" id="A0A1H0LVQ1"/>
<name>A0A1H0LVQ1_9CLOT</name>
<organism evidence="1 2">
    <name type="scientific">Clostridium gasigenes</name>
    <dbReference type="NCBI Taxonomy" id="94869"/>
    <lineage>
        <taxon>Bacteria</taxon>
        <taxon>Bacillati</taxon>
        <taxon>Bacillota</taxon>
        <taxon>Clostridia</taxon>
        <taxon>Eubacteriales</taxon>
        <taxon>Clostridiaceae</taxon>
        <taxon>Clostridium</taxon>
    </lineage>
</organism>
<gene>
    <name evidence="1" type="ORF">SAMN04488529_101217</name>
</gene>
<keyword evidence="2" id="KW-1185">Reference proteome</keyword>
<dbReference type="STRING" id="94869.SAMN04488529_101217"/>
<dbReference type="OrthoDB" id="1893398at2"/>